<accession>A0A5M4FG10</accession>
<name>A0A5M4FG10_9ACTN</name>
<protein>
    <recommendedName>
        <fullName evidence="4">Insertion element protein</fullName>
    </recommendedName>
</protein>
<dbReference type="OrthoDB" id="4243321at2"/>
<evidence type="ECO:0008006" key="4">
    <source>
        <dbReference type="Google" id="ProtNLM"/>
    </source>
</evidence>
<feature type="region of interest" description="Disordered" evidence="1">
    <location>
        <begin position="46"/>
        <end position="66"/>
    </location>
</feature>
<organism evidence="2 3">
    <name type="scientific">Aeromicrobium ginsengisoli</name>
    <dbReference type="NCBI Taxonomy" id="363867"/>
    <lineage>
        <taxon>Bacteria</taxon>
        <taxon>Bacillati</taxon>
        <taxon>Actinomycetota</taxon>
        <taxon>Actinomycetes</taxon>
        <taxon>Propionibacteriales</taxon>
        <taxon>Nocardioidaceae</taxon>
        <taxon>Aeromicrobium</taxon>
    </lineage>
</organism>
<evidence type="ECO:0000313" key="3">
    <source>
        <dbReference type="Proteomes" id="UP000380867"/>
    </source>
</evidence>
<dbReference type="AlphaFoldDB" id="A0A5M4FG10"/>
<reference evidence="2" key="1">
    <citation type="submission" date="2019-09" db="EMBL/GenBank/DDBJ databases">
        <authorList>
            <person name="Li J."/>
        </authorList>
    </citation>
    <scope>NUCLEOTIDE SEQUENCE [LARGE SCALE GENOMIC DNA]</scope>
    <source>
        <strain evidence="2">JCM 14732</strain>
    </source>
</reference>
<dbReference type="Proteomes" id="UP000380867">
    <property type="component" value="Unassembled WGS sequence"/>
</dbReference>
<comment type="caution">
    <text evidence="2">The sequence shown here is derived from an EMBL/GenBank/DDBJ whole genome shotgun (WGS) entry which is preliminary data.</text>
</comment>
<feature type="compositionally biased region" description="Polar residues" evidence="1">
    <location>
        <begin position="46"/>
        <end position="58"/>
    </location>
</feature>
<keyword evidence="3" id="KW-1185">Reference proteome</keyword>
<evidence type="ECO:0000256" key="1">
    <source>
        <dbReference type="SAM" id="MobiDB-lite"/>
    </source>
</evidence>
<dbReference type="EMBL" id="SDPQ02000002">
    <property type="protein sequence ID" value="KAA1398252.1"/>
    <property type="molecule type" value="Genomic_DNA"/>
</dbReference>
<gene>
    <name evidence="2" type="ORF">ESP70_013090</name>
</gene>
<proteinExistence type="predicted"/>
<sequence>MTARAVPFHCPYCADEDLRPHGDAHGEWECRSCLRAFRLGFIGQLSPSNLTTHESPTAPSRKEDAS</sequence>
<evidence type="ECO:0000313" key="2">
    <source>
        <dbReference type="EMBL" id="KAA1398252.1"/>
    </source>
</evidence>